<dbReference type="SUPFAM" id="SSF51445">
    <property type="entry name" value="(Trans)glycosidases"/>
    <property type="match status" value="1"/>
</dbReference>
<evidence type="ECO:0000256" key="2">
    <source>
        <dbReference type="ARBA" id="ARBA00004116"/>
    </source>
</evidence>
<evidence type="ECO:0000256" key="4">
    <source>
        <dbReference type="ARBA" id="ARBA00012250"/>
    </source>
</evidence>
<keyword evidence="5" id="KW-0926">Vacuole</keyword>
<dbReference type="PANTHER" id="PTHR10353:SF137">
    <property type="entry name" value="MYROSINASE 3-RELATED"/>
    <property type="match status" value="1"/>
</dbReference>
<evidence type="ECO:0000256" key="5">
    <source>
        <dbReference type="ARBA" id="ARBA00022554"/>
    </source>
</evidence>
<dbReference type="InterPro" id="IPR017853">
    <property type="entry name" value="GH"/>
</dbReference>
<evidence type="ECO:0000256" key="11">
    <source>
        <dbReference type="RuleBase" id="RU003690"/>
    </source>
</evidence>
<keyword evidence="14" id="KW-1185">Reference proteome</keyword>
<evidence type="ECO:0000313" key="13">
    <source>
        <dbReference type="EMBL" id="KAF3528860.1"/>
    </source>
</evidence>
<dbReference type="EC" id="3.2.1.147" evidence="4"/>
<keyword evidence="6" id="KW-0378">Hydrolase</keyword>
<dbReference type="EMBL" id="QGKV02001507">
    <property type="protein sequence ID" value="KAF3528860.1"/>
    <property type="molecule type" value="Genomic_DNA"/>
</dbReference>
<comment type="subcellular location">
    <subcellularLocation>
        <location evidence="2">Vacuole</location>
    </subcellularLocation>
</comment>
<evidence type="ECO:0000256" key="12">
    <source>
        <dbReference type="SAM" id="SignalP"/>
    </source>
</evidence>
<name>A0ABQ7B9L6_BRACR</name>
<proteinExistence type="inferred from homology"/>
<sequence>MINHHQGLFMPLLIFSIISSLYFSQGTFETTCGEYPPFSCNNTASFNRDSFNKDFLFGVASSAYQAFILFQSSIHDIIVSLATTSKQKPHLFTKGKDKSTGDIAAGSYLRYKADIDVMKEIGVDAYRFSVAWSRIIPRGKASRGVNEEGIGYYNNLINGLALQENSGIKPFVTLFHWDLPQTLQDEYEGFLDHQIIEDFKSYAEICFQRFGDRVKNWITINQPYTIPTRGYATGTDAPGRCSAWLNKNCYAGDSATEPYIVAHHVLLAHATVVNLYRQKYQLIQAGEIRITMITRWFLPYNNSDENLKAVERAKEFFHGWFMDPLTKGHYPLIMKQILKERLPRFTAIEALLVKGSYDFIGVNYYMTQFAKAVPPANPNRLSGMTDSQVDLSYVNEDGPISRCPLGDVYYCPRGILDVLEYFKTNYGNPKVYITKNGKYVMIVEELF</sequence>
<dbReference type="InterPro" id="IPR001360">
    <property type="entry name" value="Glyco_hydro_1"/>
</dbReference>
<evidence type="ECO:0000256" key="1">
    <source>
        <dbReference type="ARBA" id="ARBA00003014"/>
    </source>
</evidence>
<organism evidence="13 14">
    <name type="scientific">Brassica cretica</name>
    <name type="common">Mustard</name>
    <dbReference type="NCBI Taxonomy" id="69181"/>
    <lineage>
        <taxon>Eukaryota</taxon>
        <taxon>Viridiplantae</taxon>
        <taxon>Streptophyta</taxon>
        <taxon>Embryophyta</taxon>
        <taxon>Tracheophyta</taxon>
        <taxon>Spermatophyta</taxon>
        <taxon>Magnoliopsida</taxon>
        <taxon>eudicotyledons</taxon>
        <taxon>Gunneridae</taxon>
        <taxon>Pentapetalae</taxon>
        <taxon>rosids</taxon>
        <taxon>malvids</taxon>
        <taxon>Brassicales</taxon>
        <taxon>Brassicaceae</taxon>
        <taxon>Brassiceae</taxon>
        <taxon>Brassica</taxon>
    </lineage>
</organism>
<dbReference type="Pfam" id="PF00232">
    <property type="entry name" value="Glyco_hydro_1"/>
    <property type="match status" value="1"/>
</dbReference>
<feature type="chain" id="PRO_5045042923" description="thioglucosidase" evidence="12">
    <location>
        <begin position="27"/>
        <end position="447"/>
    </location>
</feature>
<evidence type="ECO:0000256" key="3">
    <source>
        <dbReference type="ARBA" id="ARBA00010838"/>
    </source>
</evidence>
<evidence type="ECO:0000256" key="8">
    <source>
        <dbReference type="ARBA" id="ARBA00032643"/>
    </source>
</evidence>
<evidence type="ECO:0000256" key="6">
    <source>
        <dbReference type="ARBA" id="ARBA00022801"/>
    </source>
</evidence>
<comment type="similarity">
    <text evidence="3 11">Belongs to the glycosyl hydrolase 1 family.</text>
</comment>
<gene>
    <name evidence="13" type="ORF">DY000_02039212</name>
</gene>
<evidence type="ECO:0000256" key="7">
    <source>
        <dbReference type="ARBA" id="ARBA00023295"/>
    </source>
</evidence>
<evidence type="ECO:0000256" key="9">
    <source>
        <dbReference type="ARBA" id="ARBA00032797"/>
    </source>
</evidence>
<accession>A0ABQ7B9L6</accession>
<protein>
    <recommendedName>
        <fullName evidence="4">thioglucosidase</fullName>
        <ecNumber evidence="4">3.2.1.147</ecNumber>
    </recommendedName>
    <alternativeName>
        <fullName evidence="8">Sinigrinase</fullName>
    </alternativeName>
    <alternativeName>
        <fullName evidence="9">Thioglucosidase</fullName>
    </alternativeName>
</protein>
<evidence type="ECO:0000256" key="10">
    <source>
        <dbReference type="ARBA" id="ARBA00034026"/>
    </source>
</evidence>
<keyword evidence="7" id="KW-0326">Glycosidase</keyword>
<reference evidence="13 14" key="1">
    <citation type="journal article" date="2020" name="BMC Genomics">
        <title>Intraspecific diversification of the crop wild relative Brassica cretica Lam. using demographic model selection.</title>
        <authorList>
            <person name="Kioukis A."/>
            <person name="Michalopoulou V.A."/>
            <person name="Briers L."/>
            <person name="Pirintsos S."/>
            <person name="Studholme D.J."/>
            <person name="Pavlidis P."/>
            <person name="Sarris P.F."/>
        </authorList>
    </citation>
    <scope>NUCLEOTIDE SEQUENCE [LARGE SCALE GENOMIC DNA]</scope>
    <source>
        <strain evidence="14">cv. PFS-1207/04</strain>
    </source>
</reference>
<comment type="function">
    <text evidence="1">Degradation of glucosinolates (glucose residue linked by a thioglucoside bound to an amino acid derivative) to glucose, sulfate and any of the products: thiocyanates, isothiocyanates, nitriles, epithionitriles or oxazolidine-2-thiones.</text>
</comment>
<feature type="signal peptide" evidence="12">
    <location>
        <begin position="1"/>
        <end position="26"/>
    </location>
</feature>
<dbReference type="Proteomes" id="UP000266723">
    <property type="component" value="Unassembled WGS sequence"/>
</dbReference>
<keyword evidence="12" id="KW-0732">Signal</keyword>
<dbReference type="Gene3D" id="3.20.20.80">
    <property type="entry name" value="Glycosidases"/>
    <property type="match status" value="1"/>
</dbReference>
<evidence type="ECO:0000313" key="14">
    <source>
        <dbReference type="Proteomes" id="UP000266723"/>
    </source>
</evidence>
<dbReference type="PANTHER" id="PTHR10353">
    <property type="entry name" value="GLYCOSYL HYDROLASE"/>
    <property type="match status" value="1"/>
</dbReference>
<comment type="caution">
    <text evidence="13">The sequence shown here is derived from an EMBL/GenBank/DDBJ whole genome shotgun (WGS) entry which is preliminary data.</text>
</comment>
<comment type="catalytic activity">
    <reaction evidence="10">
        <text>a thioglucoside + H2O = a sugar + a thiol.</text>
        <dbReference type="EC" id="3.2.1.147"/>
    </reaction>
</comment>